<dbReference type="SMART" id="SM00047">
    <property type="entry name" value="LYZ2"/>
    <property type="match status" value="1"/>
</dbReference>
<gene>
    <name evidence="2" type="ORF">HFZ78_31115</name>
</gene>
<dbReference type="Pfam" id="PF07691">
    <property type="entry name" value="PA14"/>
    <property type="match status" value="5"/>
</dbReference>
<evidence type="ECO:0000259" key="1">
    <source>
        <dbReference type="PROSITE" id="PS51820"/>
    </source>
</evidence>
<protein>
    <recommendedName>
        <fullName evidence="1">PA14 domain-containing protein</fullName>
    </recommendedName>
</protein>
<evidence type="ECO:0000313" key="2">
    <source>
        <dbReference type="EMBL" id="QIZ10628.1"/>
    </source>
</evidence>
<dbReference type="Gene3D" id="3.90.182.10">
    <property type="entry name" value="Toxin - Anthrax Protective Antigen,domain 1"/>
    <property type="match status" value="4"/>
</dbReference>
<sequence>MIFFLGFFGLFFINDDSAKAEDGAWKATFYPRIDFTGTGISKTYTNVKFDWKANSPDPKIPTDNFSAVFEKTVTIPSPGKYRLTGKADDGVRIYVDGKKRIDFWSDGVHSINQEIYLTAGTHTLKVQYYEKKWSAAIAIDLVKLSEIIGSDSWSAEFYPSADFSGSPVKKFYPNLDFHWGSGSPTSGIPSDHFTAVFKKQVQVTKSGNYSLTGKADDGVRVYVDGTKKVDKWKLGINSFNQEVYLSSGSHTILIEYFDDKWSSSFAFNMDEVVEPIPEEVVTIPVDKWSARFYPAKDFTGTAIKKEYDQLQFSWGSGSPDSTIPTDNFSGIFERNYVVEETGVYKIVGKADDGARVYIDGVRYVDKWTDGVNYIDVPITLEPGTHTVKVEYYDSKYSASLNLNLEPINQENETIDPTKWKATYYPSKDFTGTPLIKVYDELQFSWGNGSPDPMLPTDGFSGTFEKQYVVTKPGKYRFIGKADDGVRVYVDGVLNVDKWKDGVNIIDDPVTLTTGTHTIKVEYYDSKYSATMKLDLIEDFWEAKFYPSNNLTGTPVQKTIDALNFYWSGSPITNIPADNFSAVFEKKVYIAKSSNYKLSGKADDGIRIYVDGVRKVDSWKDGVNNYSSSPQQLSEGIHTIKVEYYDSKYSASLAVNLSEVIKKTTTQYTNYDISLGELLNKQIGVSQTDKKYDAYVRSDLLTVNASTPNVGVVNTDSTNVRGIPVNGWILGELDKNEQVTIYSKTMQSDGYYWYKINYNEAWVNPSPTDISYFINPTNFGIGTSSYYQFLKLSEMAGADAYEVNQKILTNKGILTGKGQVFVNAGALYNINEIYLISHALLETGNGSSPLAKGVKVKKKLDSNGNPVIDPTTGEEEITELASDAASYDAIVYNMYGVGAFDKCPLHCGARRAFNQGWTTPDKAIVGGAKFVALNYIDKGQDTLYQMKWNPAAPGTHQYATDIGWAVKQTPNIFNLYSLLDSYTLVFDVPKYY</sequence>
<organism evidence="2 3">
    <name type="scientific">Priestia megaterium</name>
    <name type="common">Bacillus megaterium</name>
    <dbReference type="NCBI Taxonomy" id="1404"/>
    <lineage>
        <taxon>Bacteria</taxon>
        <taxon>Bacillati</taxon>
        <taxon>Bacillota</taxon>
        <taxon>Bacilli</taxon>
        <taxon>Bacillales</taxon>
        <taxon>Bacillaceae</taxon>
        <taxon>Priestia</taxon>
    </lineage>
</organism>
<proteinExistence type="predicted"/>
<feature type="domain" description="PA14" evidence="1">
    <location>
        <begin position="154"/>
        <end position="285"/>
    </location>
</feature>
<reference evidence="2 3" key="2">
    <citation type="submission" date="2020-04" db="EMBL/GenBank/DDBJ databases">
        <authorList>
            <person name="Fomenkov A."/>
            <person name="Anton B.P."/>
            <person name="Roberts R.J."/>
        </authorList>
    </citation>
    <scope>NUCLEOTIDE SEQUENCE [LARGE SCALE GENOMIC DNA]</scope>
    <source>
        <strain evidence="2 3">S2</strain>
    </source>
</reference>
<dbReference type="InterPro" id="IPR011658">
    <property type="entry name" value="PA14_dom"/>
</dbReference>
<dbReference type="EMBL" id="CP051128">
    <property type="protein sequence ID" value="QIZ10628.1"/>
    <property type="molecule type" value="Genomic_DNA"/>
</dbReference>
<reference evidence="2 3" key="1">
    <citation type="submission" date="2020-04" db="EMBL/GenBank/DDBJ databases">
        <title>Genome-Wide Identification of 5-Methylcytosine Sites in Bacterial Genomes By High-Throughput Sequencing of MspJI Restriction Fragments.</title>
        <authorList>
            <person name="Wu V."/>
        </authorList>
    </citation>
    <scope>NUCLEOTIDE SEQUENCE [LARGE SCALE GENOMIC DNA]</scope>
    <source>
        <strain evidence="2 3">S2</strain>
    </source>
</reference>
<dbReference type="Proteomes" id="UP000501868">
    <property type="component" value="Chromosome"/>
</dbReference>
<dbReference type="InterPro" id="IPR037524">
    <property type="entry name" value="PA14/GLEYA"/>
</dbReference>
<dbReference type="GO" id="GO:0004040">
    <property type="term" value="F:amidase activity"/>
    <property type="evidence" value="ECO:0007669"/>
    <property type="project" value="InterPro"/>
</dbReference>
<dbReference type="PROSITE" id="PS51820">
    <property type="entry name" value="PA14"/>
    <property type="match status" value="5"/>
</dbReference>
<evidence type="ECO:0000313" key="3">
    <source>
        <dbReference type="Proteomes" id="UP000501868"/>
    </source>
</evidence>
<dbReference type="AlphaFoldDB" id="A0A6H1PAR7"/>
<accession>A0A6H1PAR7</accession>
<name>A0A6H1PAR7_PRIMG</name>
<dbReference type="SUPFAM" id="SSF56988">
    <property type="entry name" value="Anthrax protective antigen"/>
    <property type="match status" value="5"/>
</dbReference>
<feature type="domain" description="PA14" evidence="1">
    <location>
        <begin position="540"/>
        <end position="672"/>
    </location>
</feature>
<dbReference type="InterPro" id="IPR002901">
    <property type="entry name" value="MGlyc_endo_b_GlcNAc-like_dom"/>
</dbReference>
<dbReference type="SMART" id="SM00758">
    <property type="entry name" value="PA14"/>
    <property type="match status" value="5"/>
</dbReference>
<feature type="domain" description="PA14" evidence="1">
    <location>
        <begin position="20"/>
        <end position="162"/>
    </location>
</feature>
<feature type="domain" description="PA14" evidence="1">
    <location>
        <begin position="414"/>
        <end position="549"/>
    </location>
</feature>
<feature type="domain" description="PA14" evidence="1">
    <location>
        <begin position="283"/>
        <end position="418"/>
    </location>
</feature>